<dbReference type="Pfam" id="PF01571">
    <property type="entry name" value="GCV_T"/>
    <property type="match status" value="1"/>
</dbReference>
<evidence type="ECO:0000259" key="2">
    <source>
        <dbReference type="Pfam" id="PF08669"/>
    </source>
</evidence>
<dbReference type="Gene3D" id="3.30.1360.120">
    <property type="entry name" value="Probable tRNA modification gtpase trme, domain 1"/>
    <property type="match status" value="1"/>
</dbReference>
<name>A0ABP5JSV4_9ACTN</name>
<evidence type="ECO:0000313" key="3">
    <source>
        <dbReference type="EMBL" id="GAA2122224.1"/>
    </source>
</evidence>
<dbReference type="InterPro" id="IPR028896">
    <property type="entry name" value="GcvT/YgfZ/DmdA"/>
</dbReference>
<protein>
    <submittedName>
        <fullName evidence="3">Aminomethyltransferase family protein</fullName>
    </submittedName>
</protein>
<evidence type="ECO:0000259" key="1">
    <source>
        <dbReference type="Pfam" id="PF01571"/>
    </source>
</evidence>
<accession>A0ABP5JSV4</accession>
<dbReference type="InterPro" id="IPR029043">
    <property type="entry name" value="GcvT/YgfZ_C"/>
</dbReference>
<dbReference type="InterPro" id="IPR013977">
    <property type="entry name" value="GcvT_C"/>
</dbReference>
<dbReference type="Pfam" id="PF08669">
    <property type="entry name" value="GCV_T_C"/>
    <property type="match status" value="1"/>
</dbReference>
<dbReference type="PANTHER" id="PTHR43757:SF2">
    <property type="entry name" value="AMINOMETHYLTRANSFERASE, MITOCHONDRIAL"/>
    <property type="match status" value="1"/>
</dbReference>
<dbReference type="PANTHER" id="PTHR43757">
    <property type="entry name" value="AMINOMETHYLTRANSFERASE"/>
    <property type="match status" value="1"/>
</dbReference>
<dbReference type="SUPFAM" id="SSF103025">
    <property type="entry name" value="Folate-binding domain"/>
    <property type="match status" value="1"/>
</dbReference>
<dbReference type="SUPFAM" id="SSF101790">
    <property type="entry name" value="Aminomethyltransferase beta-barrel domain"/>
    <property type="match status" value="1"/>
</dbReference>
<dbReference type="InterPro" id="IPR027266">
    <property type="entry name" value="TrmE/GcvT-like"/>
</dbReference>
<dbReference type="Proteomes" id="UP001500575">
    <property type="component" value="Unassembled WGS sequence"/>
</dbReference>
<proteinExistence type="predicted"/>
<feature type="domain" description="Aminomethyltransferase C-terminal" evidence="2">
    <location>
        <begin position="322"/>
        <end position="368"/>
    </location>
</feature>
<feature type="domain" description="GCVT N-terminal" evidence="1">
    <location>
        <begin position="25"/>
        <end position="247"/>
    </location>
</feature>
<sequence length="409" mass="45773">MIRTTPFHDGLTALNDQLLYTHWSGYLSALRYSNAPKHEYFAVRNGVGIFDTSPLFKYRITGPDTEAFLSRMVVRDLSGIRPGRAAYTLWCDDRGFVMEDGVLFRQSEREWLLTSARPSMGWFADHRHGQRVEIEDVSDDYAMLQVQGPRSRATLAGLTPEVEDLPYFGVAESKIGTVPVSVSRTGYTGDLGFEVMVPADDAPAVLEAILEAGTPHGLRPFGEEALNMLRIEAGLPLVDIEFHDSRTAWTDSDRVTPKELGQGWMLKGVRDGSRRFIGSEAIRRELEDGTSRWATTGIVVDWADWDRLYRDAGELPTKDEQPVGWEQWLRLEDDEQIGYVTSFFYSPVLQRHIGIARVRPDLAAPGNQGGTALRMETTLHHTTHMLAVSTSPLPFYNPARKTARAGLGS</sequence>
<keyword evidence="4" id="KW-1185">Reference proteome</keyword>
<organism evidence="3 4">
    <name type="scientific">Nocardioides bigeumensis</name>
    <dbReference type="NCBI Taxonomy" id="433657"/>
    <lineage>
        <taxon>Bacteria</taxon>
        <taxon>Bacillati</taxon>
        <taxon>Actinomycetota</taxon>
        <taxon>Actinomycetes</taxon>
        <taxon>Propionibacteriales</taxon>
        <taxon>Nocardioidaceae</taxon>
        <taxon>Nocardioides</taxon>
    </lineage>
</organism>
<evidence type="ECO:0000313" key="4">
    <source>
        <dbReference type="Proteomes" id="UP001500575"/>
    </source>
</evidence>
<gene>
    <name evidence="3" type="ORF">GCM10009843_17130</name>
</gene>
<comment type="caution">
    <text evidence="3">The sequence shown here is derived from an EMBL/GenBank/DDBJ whole genome shotgun (WGS) entry which is preliminary data.</text>
</comment>
<dbReference type="EMBL" id="BAAAQQ010000008">
    <property type="protein sequence ID" value="GAA2122224.1"/>
    <property type="molecule type" value="Genomic_DNA"/>
</dbReference>
<dbReference type="InterPro" id="IPR006222">
    <property type="entry name" value="GCVT_N"/>
</dbReference>
<dbReference type="PIRSF" id="PIRSF006487">
    <property type="entry name" value="GcvT"/>
    <property type="match status" value="1"/>
</dbReference>
<reference evidence="4" key="1">
    <citation type="journal article" date="2019" name="Int. J. Syst. Evol. Microbiol.">
        <title>The Global Catalogue of Microorganisms (GCM) 10K type strain sequencing project: providing services to taxonomists for standard genome sequencing and annotation.</title>
        <authorList>
            <consortium name="The Broad Institute Genomics Platform"/>
            <consortium name="The Broad Institute Genome Sequencing Center for Infectious Disease"/>
            <person name="Wu L."/>
            <person name="Ma J."/>
        </authorList>
    </citation>
    <scope>NUCLEOTIDE SEQUENCE [LARGE SCALE GENOMIC DNA]</scope>
    <source>
        <strain evidence="4">JCM 16021</strain>
    </source>
</reference>
<dbReference type="RefSeq" id="WP_344303273.1">
    <property type="nucleotide sequence ID" value="NZ_BAAAQQ010000008.1"/>
</dbReference>